<reference evidence="1 2" key="1">
    <citation type="submission" date="2007-03" db="EMBL/GenBank/DDBJ databases">
        <authorList>
            <person name="Fulton L."/>
            <person name="Clifton S."/>
            <person name="Fulton B."/>
            <person name="Xu J."/>
            <person name="Minx P."/>
            <person name="Pepin K.H."/>
            <person name="Johnson M."/>
            <person name="Thiruvilangam P."/>
            <person name="Bhonagiri V."/>
            <person name="Nash W.E."/>
            <person name="Mardis E.R."/>
            <person name="Wilson R.K."/>
        </authorList>
    </citation>
    <scope>NUCLEOTIDE SEQUENCE [LARGE SCALE GENOMIC DNA]</scope>
    <source>
        <strain evidence="1 2">ATCC 29174</strain>
    </source>
</reference>
<organism evidence="1 2">
    <name type="scientific">Blautia obeum ATCC 29174</name>
    <dbReference type="NCBI Taxonomy" id="411459"/>
    <lineage>
        <taxon>Bacteria</taxon>
        <taxon>Bacillati</taxon>
        <taxon>Bacillota</taxon>
        <taxon>Clostridia</taxon>
        <taxon>Lachnospirales</taxon>
        <taxon>Lachnospiraceae</taxon>
        <taxon>Blautia</taxon>
    </lineage>
</organism>
<protein>
    <submittedName>
        <fullName evidence="1">Uncharacterized protein</fullName>
    </submittedName>
</protein>
<reference evidence="1 2" key="2">
    <citation type="submission" date="2007-04" db="EMBL/GenBank/DDBJ databases">
        <title>Draft genome sequence of Ruminococcus obeum (ATCC 29174).</title>
        <authorList>
            <person name="Sudarsanam P."/>
            <person name="Ley R."/>
            <person name="Guruge J."/>
            <person name="Turnbaugh P.J."/>
            <person name="Mahowald M."/>
            <person name="Liep D."/>
            <person name="Gordon J."/>
        </authorList>
    </citation>
    <scope>NUCLEOTIDE SEQUENCE [LARGE SCALE GENOMIC DNA]</scope>
    <source>
        <strain evidence="1 2">ATCC 29174</strain>
    </source>
</reference>
<evidence type="ECO:0000313" key="1">
    <source>
        <dbReference type="EMBL" id="EDM86884.1"/>
    </source>
</evidence>
<sequence length="162" mass="18820">MILFLPAAAAQKKAVRSASHRKEKSFFISHKMSAEKQRKAYAASENRSVSVIRILDCQLPVTIIVFKFICVDWTNQTFSNRIEGNWMTEVQPGILKAKLTLKCFGFFRTIQKQKNLRMSDFNLGNRNLFFHKNSLKNLIIIKLYRSIHLFARKSQMLLTALH</sequence>
<evidence type="ECO:0000313" key="2">
    <source>
        <dbReference type="Proteomes" id="UP000006002"/>
    </source>
</evidence>
<name>A5ZU57_9FIRM</name>
<dbReference type="EMBL" id="AAVO02000011">
    <property type="protein sequence ID" value="EDM86884.1"/>
    <property type="molecule type" value="Genomic_DNA"/>
</dbReference>
<comment type="caution">
    <text evidence="1">The sequence shown here is derived from an EMBL/GenBank/DDBJ whole genome shotgun (WGS) entry which is preliminary data.</text>
</comment>
<dbReference type="Proteomes" id="UP000006002">
    <property type="component" value="Unassembled WGS sequence"/>
</dbReference>
<dbReference type="AlphaFoldDB" id="A5ZU57"/>
<gene>
    <name evidence="1" type="ORF">RUMOBE_02540</name>
</gene>
<dbReference type="HOGENOM" id="CLU_1632173_0_0_9"/>
<accession>A5ZU57</accession>
<proteinExistence type="predicted"/>